<evidence type="ECO:0000256" key="9">
    <source>
        <dbReference type="ARBA" id="ARBA00023136"/>
    </source>
</evidence>
<dbReference type="EMBL" id="JABTTQ020003506">
    <property type="protein sequence ID" value="KAK6115840.1"/>
    <property type="molecule type" value="Genomic_DNA"/>
</dbReference>
<gene>
    <name evidence="13" type="ORF">DH2020_008109</name>
</gene>
<keyword evidence="5 11" id="KW-0812">Transmembrane</keyword>
<dbReference type="PANTHER" id="PTHR13462:SF17">
    <property type="entry name" value="CALCIUM UNIPORTER PROTEIN 4, MITOCHONDRIAL"/>
    <property type="match status" value="1"/>
</dbReference>
<proteinExistence type="inferred from homology"/>
<evidence type="ECO:0000313" key="13">
    <source>
        <dbReference type="EMBL" id="KAK6115840.1"/>
    </source>
</evidence>
<evidence type="ECO:0000256" key="6">
    <source>
        <dbReference type="ARBA" id="ARBA00022837"/>
    </source>
</evidence>
<evidence type="ECO:0000256" key="8">
    <source>
        <dbReference type="ARBA" id="ARBA00023065"/>
    </source>
</evidence>
<organism evidence="13 14">
    <name type="scientific">Rehmannia glutinosa</name>
    <name type="common">Chinese foxglove</name>
    <dbReference type="NCBI Taxonomy" id="99300"/>
    <lineage>
        <taxon>Eukaryota</taxon>
        <taxon>Viridiplantae</taxon>
        <taxon>Streptophyta</taxon>
        <taxon>Embryophyta</taxon>
        <taxon>Tracheophyta</taxon>
        <taxon>Spermatophyta</taxon>
        <taxon>Magnoliopsida</taxon>
        <taxon>eudicotyledons</taxon>
        <taxon>Gunneridae</taxon>
        <taxon>Pentapetalae</taxon>
        <taxon>asterids</taxon>
        <taxon>lamiids</taxon>
        <taxon>Lamiales</taxon>
        <taxon>Orobanchaceae</taxon>
        <taxon>Rehmannieae</taxon>
        <taxon>Rehmannia</taxon>
    </lineage>
</organism>
<keyword evidence="6" id="KW-0106">Calcium</keyword>
<evidence type="ECO:0000256" key="4">
    <source>
        <dbReference type="ARBA" id="ARBA00022568"/>
    </source>
</evidence>
<feature type="region of interest" description="Disordered" evidence="10">
    <location>
        <begin position="81"/>
        <end position="103"/>
    </location>
</feature>
<keyword evidence="7 11" id="KW-1133">Transmembrane helix</keyword>
<evidence type="ECO:0000256" key="5">
    <source>
        <dbReference type="ARBA" id="ARBA00022692"/>
    </source>
</evidence>
<keyword evidence="14" id="KW-1185">Reference proteome</keyword>
<evidence type="ECO:0000256" key="3">
    <source>
        <dbReference type="ARBA" id="ARBA00022448"/>
    </source>
</evidence>
<dbReference type="Proteomes" id="UP001318860">
    <property type="component" value="Unassembled WGS sequence"/>
</dbReference>
<keyword evidence="9 11" id="KW-0472">Membrane</keyword>
<keyword evidence="8" id="KW-0406">Ion transport</keyword>
<protein>
    <recommendedName>
        <fullName evidence="12">Calcium uniporter protein C-terminal domain-containing protein</fullName>
    </recommendedName>
</protein>
<evidence type="ECO:0000256" key="10">
    <source>
        <dbReference type="SAM" id="MobiDB-lite"/>
    </source>
</evidence>
<dbReference type="InterPro" id="IPR039055">
    <property type="entry name" value="MCU_fam"/>
</dbReference>
<comment type="subcellular location">
    <subcellularLocation>
        <location evidence="1">Membrane</location>
        <topology evidence="1">Multi-pass membrane protein</topology>
    </subcellularLocation>
</comment>
<feature type="domain" description="Calcium uniporter protein C-terminal" evidence="12">
    <location>
        <begin position="152"/>
        <end position="310"/>
    </location>
</feature>
<dbReference type="PANTHER" id="PTHR13462">
    <property type="entry name" value="CALCIUM UNIPORTER PROTEIN, MITOCHONDRIAL"/>
    <property type="match status" value="1"/>
</dbReference>
<feature type="transmembrane region" description="Helical" evidence="11">
    <location>
        <begin position="252"/>
        <end position="272"/>
    </location>
</feature>
<evidence type="ECO:0000256" key="11">
    <source>
        <dbReference type="SAM" id="Phobius"/>
    </source>
</evidence>
<evidence type="ECO:0000313" key="14">
    <source>
        <dbReference type="Proteomes" id="UP001318860"/>
    </source>
</evidence>
<evidence type="ECO:0000259" key="12">
    <source>
        <dbReference type="Pfam" id="PF04678"/>
    </source>
</evidence>
<evidence type="ECO:0000256" key="2">
    <source>
        <dbReference type="ARBA" id="ARBA00005653"/>
    </source>
</evidence>
<comment type="caution">
    <text evidence="13">The sequence shown here is derived from an EMBL/GenBank/DDBJ whole genome shotgun (WGS) entry which is preliminary data.</text>
</comment>
<feature type="transmembrane region" description="Helical" evidence="11">
    <location>
        <begin position="226"/>
        <end position="246"/>
    </location>
</feature>
<reference evidence="13 14" key="1">
    <citation type="journal article" date="2021" name="Comput. Struct. Biotechnol. J.">
        <title>De novo genome assembly of the potent medicinal plant Rehmannia glutinosa using nanopore technology.</title>
        <authorList>
            <person name="Ma L."/>
            <person name="Dong C."/>
            <person name="Song C."/>
            <person name="Wang X."/>
            <person name="Zheng X."/>
            <person name="Niu Y."/>
            <person name="Chen S."/>
            <person name="Feng W."/>
        </authorList>
    </citation>
    <scope>NUCLEOTIDE SEQUENCE [LARGE SCALE GENOMIC DNA]</scope>
    <source>
        <strain evidence="13">DH-2019</strain>
    </source>
</reference>
<evidence type="ECO:0000256" key="1">
    <source>
        <dbReference type="ARBA" id="ARBA00004141"/>
    </source>
</evidence>
<keyword evidence="4" id="KW-0109">Calcium transport</keyword>
<accession>A0ABR0U130</accession>
<dbReference type="Pfam" id="PF04678">
    <property type="entry name" value="MCU"/>
    <property type="match status" value="1"/>
</dbReference>
<sequence length="378" mass="43662">MALRRTLSKRLFSSTNRDPPSPIPYFRREFLTSGDSAATGFFRRRFFQRRAINNRSSANPLPSFLTLPVGEKLREKIKSLNAPADHRLRPPVPPPPTAENDGRFGVSVADAKRVLRFLQMERIRERVRNIPASTIQYGDFVRICGDVCGNKEGGLEFAKALDESGNVIVLGGVVFLRPEQVAKSMETLISQSVAMPNDPRREELAHLENEKALIDQKAQSLVRGELYCGLGFLALQTVGFMRLTFWELSWDVMEPICFFVTSFHFALAYAFFLRTSKEPSFEGYFQSRFKVKQKKLMKIHKFDIEKYNKLYQAFYPNEVYEMSIFLMENNHPKARDVQRYNVENIHFSWQSESMNVDCGVFLMQYHMENFSGHVHLVI</sequence>
<dbReference type="InterPro" id="IPR006769">
    <property type="entry name" value="MCU_C"/>
</dbReference>
<keyword evidence="3" id="KW-0813">Transport</keyword>
<evidence type="ECO:0000256" key="7">
    <source>
        <dbReference type="ARBA" id="ARBA00022989"/>
    </source>
</evidence>
<name>A0ABR0U130_REHGL</name>
<comment type="similarity">
    <text evidence="2">Belongs to the MCU (TC 1.A.77) family.</text>
</comment>